<evidence type="ECO:0000256" key="1">
    <source>
        <dbReference type="SAM" id="MobiDB-lite"/>
    </source>
</evidence>
<dbReference type="Proteomes" id="UP000007392">
    <property type="component" value="Chromosome"/>
</dbReference>
<dbReference type="AlphaFoldDB" id="R9ULR5"/>
<protein>
    <submittedName>
        <fullName evidence="2">Uncharacterized protein</fullName>
    </submittedName>
</protein>
<sequence length="53" mass="5319">MPGPEAQVGLLGVPSGRMHAVHFRRLNSGGSGSEGEGGSESEGASESKSMCES</sequence>
<gene>
    <name evidence="2" type="ORF">B2K_40160</name>
</gene>
<dbReference type="HOGENOM" id="CLU_3064274_0_0_9"/>
<accession>R9ULR5</accession>
<feature type="region of interest" description="Disordered" evidence="1">
    <location>
        <begin position="25"/>
        <end position="53"/>
    </location>
</feature>
<proteinExistence type="predicted"/>
<reference evidence="2 3" key="1">
    <citation type="submission" date="2013-06" db="EMBL/GenBank/DDBJ databases">
        <title>Complete genome sequence of Paenibacillus mucilaginosus K02.</title>
        <authorList>
            <person name="Xiao B."/>
            <person name="Sun L."/>
            <person name="Xiao L."/>
            <person name="Lian B."/>
        </authorList>
    </citation>
    <scope>NUCLEOTIDE SEQUENCE [LARGE SCALE GENOMIC DNA]</scope>
    <source>
        <strain evidence="2 3">K02</strain>
    </source>
</reference>
<organism evidence="2 3">
    <name type="scientific">Paenibacillus mucilaginosus K02</name>
    <dbReference type="NCBI Taxonomy" id="997761"/>
    <lineage>
        <taxon>Bacteria</taxon>
        <taxon>Bacillati</taxon>
        <taxon>Bacillota</taxon>
        <taxon>Bacilli</taxon>
        <taxon>Bacillales</taxon>
        <taxon>Paenibacillaceae</taxon>
        <taxon>Paenibacillus</taxon>
    </lineage>
</organism>
<dbReference type="EMBL" id="CP003422">
    <property type="protein sequence ID" value="AGN70794.1"/>
    <property type="molecule type" value="Genomic_DNA"/>
</dbReference>
<feature type="compositionally biased region" description="Gly residues" evidence="1">
    <location>
        <begin position="29"/>
        <end position="40"/>
    </location>
</feature>
<evidence type="ECO:0000313" key="2">
    <source>
        <dbReference type="EMBL" id="AGN70794.1"/>
    </source>
</evidence>
<name>R9ULR5_9BACL</name>
<evidence type="ECO:0000313" key="3">
    <source>
        <dbReference type="Proteomes" id="UP000007392"/>
    </source>
</evidence>
<dbReference type="KEGG" id="pmw:B2K_40160"/>